<comment type="cofactor">
    <cofactor evidence="1">
        <name>adenosylcob(III)alamin</name>
        <dbReference type="ChEBI" id="CHEBI:18408"/>
    </cofactor>
</comment>
<feature type="domain" description="Ribonucleotide reductase large subunit C-terminal" evidence="5">
    <location>
        <begin position="396"/>
        <end position="449"/>
    </location>
</feature>
<protein>
    <recommendedName>
        <fullName evidence="5">Ribonucleotide reductase large subunit C-terminal domain-containing protein</fullName>
    </recommendedName>
</protein>
<dbReference type="SUPFAM" id="SSF51998">
    <property type="entry name" value="PFL-like glycyl radical enzymes"/>
    <property type="match status" value="1"/>
</dbReference>
<keyword evidence="2" id="KW-0846">Cobalamin</keyword>
<name>A0A641ALZ5_9ACTN</name>
<dbReference type="GO" id="GO:0031419">
    <property type="term" value="F:cobalamin binding"/>
    <property type="evidence" value="ECO:0007669"/>
    <property type="project" value="UniProtKB-KW"/>
</dbReference>
<reference evidence="6" key="1">
    <citation type="submission" date="2019-09" db="EMBL/GenBank/DDBJ databases">
        <authorList>
            <person name="Li J."/>
        </authorList>
    </citation>
    <scope>NUCLEOTIDE SEQUENCE [LARGE SCALE GENOMIC DNA]</scope>
    <source>
        <strain evidence="6">NRBC 14897</strain>
    </source>
</reference>
<gene>
    <name evidence="6" type="ORF">ESP62_010785</name>
</gene>
<evidence type="ECO:0000259" key="5">
    <source>
        <dbReference type="Pfam" id="PF02867"/>
    </source>
</evidence>
<dbReference type="AlphaFoldDB" id="A0A641ALZ5"/>
<evidence type="ECO:0000256" key="1">
    <source>
        <dbReference type="ARBA" id="ARBA00001922"/>
    </source>
</evidence>
<dbReference type="GO" id="GO:0004748">
    <property type="term" value="F:ribonucleoside-diphosphate reductase activity, thioredoxin disulfide as acceptor"/>
    <property type="evidence" value="ECO:0007669"/>
    <property type="project" value="TreeGrafter"/>
</dbReference>
<dbReference type="PANTHER" id="PTHR43371">
    <property type="entry name" value="VITAMIN B12-DEPENDENT RIBONUCLEOTIDE REDUCTASE"/>
    <property type="match status" value="1"/>
</dbReference>
<feature type="domain" description="Ribonucleotide reductase large subunit C-terminal" evidence="5">
    <location>
        <begin position="219"/>
        <end position="360"/>
    </location>
</feature>
<dbReference type="Proteomes" id="UP001515100">
    <property type="component" value="Unassembled WGS sequence"/>
</dbReference>
<sequence>MEPQSVVRLESAESDGMHRWCRYAADVLLSPVRSSELGRFQSFPGEPWATILDRVVSLTEAPFRDEARSLIDSGRMSTSGQIYRSAGIADANLMSCYVEAPDEHGVSDEGTQIAGVYQARVAAGAGLGMNLGRSSKRAGGAVDVASIVSEVGYALDDLSRRTGTKRTASAVSLSLDAEIGLLADRCSSESHLRHFNLVVNIHDGEMRSLVKETQSAALDVLVEAIWRTGLPCVTFIDSVNRLDPWPDIIDGCNPCGEQYLPPGHACNLGSINLAAYFNEDGEDWDGFRAAVRSLARLLDAAVDATSYPSVAHRVINTTVRRIGMGVMGFATSLERQGLRYGGQASTEFLAESLSVMNRVARDEVGNRPYVTSIAPTGGISRLMGVSPGIEPLGPATSWRDHIAVLAAAQREVDNAVSTTVLLPSSAQPDEIRAALVLAWQSGCKGVSFYRDGCRPAGGQVAAPMKVDA</sequence>
<dbReference type="EMBL" id="SDPP02000003">
    <property type="protein sequence ID" value="KAA1375944.1"/>
    <property type="molecule type" value="Genomic_DNA"/>
</dbReference>
<dbReference type="PRINTS" id="PR01183">
    <property type="entry name" value="RIBORDTASEM1"/>
</dbReference>
<evidence type="ECO:0000256" key="4">
    <source>
        <dbReference type="ARBA" id="ARBA00023285"/>
    </source>
</evidence>
<dbReference type="InterPro" id="IPR000788">
    <property type="entry name" value="RNR_lg_C"/>
</dbReference>
<dbReference type="Pfam" id="PF02867">
    <property type="entry name" value="Ribonuc_red_lgC"/>
    <property type="match status" value="2"/>
</dbReference>
<keyword evidence="3" id="KW-0560">Oxidoreductase</keyword>
<organism evidence="6 7">
    <name type="scientific">Aeromicrobium fastidiosum</name>
    <dbReference type="NCBI Taxonomy" id="52699"/>
    <lineage>
        <taxon>Bacteria</taxon>
        <taxon>Bacillati</taxon>
        <taxon>Actinomycetota</taxon>
        <taxon>Actinomycetes</taxon>
        <taxon>Propionibacteriales</taxon>
        <taxon>Nocardioidaceae</taxon>
        <taxon>Aeromicrobium</taxon>
    </lineage>
</organism>
<dbReference type="OrthoDB" id="9762933at2"/>
<evidence type="ECO:0000313" key="7">
    <source>
        <dbReference type="Proteomes" id="UP001515100"/>
    </source>
</evidence>
<dbReference type="InterPro" id="IPR050862">
    <property type="entry name" value="RdRp_reductase_class-2"/>
</dbReference>
<evidence type="ECO:0000256" key="3">
    <source>
        <dbReference type="ARBA" id="ARBA00023002"/>
    </source>
</evidence>
<keyword evidence="4" id="KW-0170">Cobalt</keyword>
<proteinExistence type="predicted"/>
<evidence type="ECO:0000256" key="2">
    <source>
        <dbReference type="ARBA" id="ARBA00022628"/>
    </source>
</evidence>
<dbReference type="PANTHER" id="PTHR43371:SF1">
    <property type="entry name" value="RIBONUCLEOSIDE-DIPHOSPHATE REDUCTASE"/>
    <property type="match status" value="1"/>
</dbReference>
<dbReference type="RefSeq" id="WP_129185989.1">
    <property type="nucleotide sequence ID" value="NZ_JBHSAH010000001.1"/>
</dbReference>
<accession>A0A641ALZ5</accession>
<evidence type="ECO:0000313" key="6">
    <source>
        <dbReference type="EMBL" id="KAA1375944.1"/>
    </source>
</evidence>
<keyword evidence="7" id="KW-1185">Reference proteome</keyword>
<comment type="caution">
    <text evidence="6">The sequence shown here is derived from an EMBL/GenBank/DDBJ whole genome shotgun (WGS) entry which is preliminary data.</text>
</comment>
<dbReference type="Gene3D" id="3.20.70.20">
    <property type="match status" value="1"/>
</dbReference>